<dbReference type="EMBL" id="JABEYB010000012">
    <property type="protein sequence ID" value="NNU77321.1"/>
    <property type="molecule type" value="Genomic_DNA"/>
</dbReference>
<sequence length="140" mass="15952">MIEKKEIEAIKAYAKKNKLITVSPGTYHKWCDKNIVCNCIEWLEVFRGAEAVITDTFHGTIVAAISNVPMAVFVRSKINANKLTDLIKKLHINDRNLKKISESNLENVFSKELDLNELNKSIKNMSRKVNDYLIEAIAKC</sequence>
<evidence type="ECO:0000259" key="1">
    <source>
        <dbReference type="Pfam" id="PF04230"/>
    </source>
</evidence>
<dbReference type="RefSeq" id="WP_171297974.1">
    <property type="nucleotide sequence ID" value="NZ_CP087098.1"/>
</dbReference>
<protein>
    <recommendedName>
        <fullName evidence="1">Polysaccharide pyruvyl transferase domain-containing protein</fullName>
    </recommendedName>
</protein>
<accession>A0A7Y3SXR6</accession>
<reference evidence="2 3" key="1">
    <citation type="submission" date="2020-05" db="EMBL/GenBank/DDBJ databases">
        <title>Complete genome of Clostridium estertheticum subspecies estertheticum, isolated from Vacuum packed lamb meat from New Zealand imported to Switzerland.</title>
        <authorList>
            <person name="Wambui J."/>
            <person name="Stevens M.J.A."/>
            <person name="Stephan R."/>
        </authorList>
    </citation>
    <scope>NUCLEOTIDE SEQUENCE [LARGE SCALE GENOMIC DNA]</scope>
    <source>
        <strain evidence="2 3">CEST001</strain>
    </source>
</reference>
<evidence type="ECO:0000313" key="3">
    <source>
        <dbReference type="Proteomes" id="UP000531659"/>
    </source>
</evidence>
<evidence type="ECO:0000313" key="2">
    <source>
        <dbReference type="EMBL" id="NNU77321.1"/>
    </source>
</evidence>
<proteinExistence type="predicted"/>
<name>A0A7Y3SXR6_9CLOT</name>
<dbReference type="AlphaFoldDB" id="A0A7Y3SXR6"/>
<gene>
    <name evidence="2" type="ORF">HLQ16_15405</name>
</gene>
<comment type="caution">
    <text evidence="2">The sequence shown here is derived from an EMBL/GenBank/DDBJ whole genome shotgun (WGS) entry which is preliminary data.</text>
</comment>
<dbReference type="Proteomes" id="UP000531659">
    <property type="component" value="Unassembled WGS sequence"/>
</dbReference>
<feature type="domain" description="Polysaccharide pyruvyl transferase" evidence="1">
    <location>
        <begin position="41"/>
        <end position="75"/>
    </location>
</feature>
<organism evidence="2 3">
    <name type="scientific">Clostridium estertheticum</name>
    <dbReference type="NCBI Taxonomy" id="238834"/>
    <lineage>
        <taxon>Bacteria</taxon>
        <taxon>Bacillati</taxon>
        <taxon>Bacillota</taxon>
        <taxon>Clostridia</taxon>
        <taxon>Eubacteriales</taxon>
        <taxon>Clostridiaceae</taxon>
        <taxon>Clostridium</taxon>
    </lineage>
</organism>
<dbReference type="Pfam" id="PF04230">
    <property type="entry name" value="PS_pyruv_trans"/>
    <property type="match status" value="1"/>
</dbReference>
<dbReference type="InterPro" id="IPR007345">
    <property type="entry name" value="Polysacch_pyruvyl_Trfase"/>
</dbReference>